<dbReference type="AlphaFoldDB" id="A0ABD1KTF1"/>
<dbReference type="EMBL" id="JBHFQA010000002">
    <property type="protein sequence ID" value="KAL2102291.1"/>
    <property type="molecule type" value="Genomic_DNA"/>
</dbReference>
<dbReference type="PROSITE" id="PS50287">
    <property type="entry name" value="SRCR_2"/>
    <property type="match status" value="1"/>
</dbReference>
<name>A0ABD1KTF1_9TELE</name>
<dbReference type="InterPro" id="IPR036772">
    <property type="entry name" value="SRCR-like_dom_sf"/>
</dbReference>
<dbReference type="Gene3D" id="3.10.250.10">
    <property type="entry name" value="SRCR-like domain"/>
    <property type="match status" value="1"/>
</dbReference>
<feature type="disulfide bond" evidence="3">
    <location>
        <begin position="60"/>
        <end position="121"/>
    </location>
</feature>
<accession>A0ABD1KTF1</accession>
<dbReference type="PANTHER" id="PTHR48071">
    <property type="entry name" value="SRCR DOMAIN-CONTAINING PROTEIN"/>
    <property type="match status" value="1"/>
</dbReference>
<feature type="domain" description="SRCR" evidence="4">
    <location>
        <begin position="22"/>
        <end position="122"/>
    </location>
</feature>
<feature type="disulfide bond" evidence="3">
    <location>
        <begin position="47"/>
        <end position="111"/>
    </location>
</feature>
<proteinExistence type="predicted"/>
<reference evidence="5 6" key="1">
    <citation type="submission" date="2024-09" db="EMBL/GenBank/DDBJ databases">
        <title>A chromosome-level genome assembly of Gray's grenadier anchovy, Coilia grayii.</title>
        <authorList>
            <person name="Fu Z."/>
        </authorList>
    </citation>
    <scope>NUCLEOTIDE SEQUENCE [LARGE SCALE GENOMIC DNA]</scope>
    <source>
        <strain evidence="5">G4</strain>
        <tissue evidence="5">Muscle</tissue>
    </source>
</reference>
<gene>
    <name evidence="5" type="ORF">ACEWY4_001459</name>
</gene>
<dbReference type="Pfam" id="PF00530">
    <property type="entry name" value="SRCR"/>
    <property type="match status" value="1"/>
</dbReference>
<evidence type="ECO:0000256" key="2">
    <source>
        <dbReference type="ARBA" id="ARBA00023157"/>
    </source>
</evidence>
<dbReference type="SUPFAM" id="SSF56487">
    <property type="entry name" value="SRCR-like"/>
    <property type="match status" value="1"/>
</dbReference>
<keyword evidence="1" id="KW-0732">Signal</keyword>
<comment type="caution">
    <text evidence="5">The sequence shown here is derived from an EMBL/GenBank/DDBJ whole genome shotgun (WGS) entry which is preliminary data.</text>
</comment>
<keyword evidence="6" id="KW-1185">Reference proteome</keyword>
<evidence type="ECO:0000313" key="5">
    <source>
        <dbReference type="EMBL" id="KAL2102291.1"/>
    </source>
</evidence>
<evidence type="ECO:0000256" key="1">
    <source>
        <dbReference type="ARBA" id="ARBA00022729"/>
    </source>
</evidence>
<dbReference type="InterPro" id="IPR001190">
    <property type="entry name" value="SRCR"/>
</dbReference>
<dbReference type="SMART" id="SM00202">
    <property type="entry name" value="SR"/>
    <property type="match status" value="1"/>
</dbReference>
<keyword evidence="2 3" id="KW-1015">Disulfide bond</keyword>
<evidence type="ECO:0000313" key="6">
    <source>
        <dbReference type="Proteomes" id="UP001591681"/>
    </source>
</evidence>
<sequence length="178" mass="19050">MSSSCSNDLLIVRAATPASANVRLVNGNKPCEGRVEVLYSGQWGTVCDDGWDLIDANVVCRELNCGIATGCPHSAAFGQGSGNIWLDDVRCTGRETSLHNCASAGWGINNCAHTEDAGVICRVLTLQAVLRVSIMVNADIDPNSPIIQQLVLDEVSAEKLKYFPFSVSHLIITATCHF</sequence>
<protein>
    <recommendedName>
        <fullName evidence="4">SRCR domain-containing protein</fullName>
    </recommendedName>
</protein>
<dbReference type="Proteomes" id="UP001591681">
    <property type="component" value="Unassembled WGS sequence"/>
</dbReference>
<feature type="disulfide bond" evidence="3">
    <location>
        <begin position="91"/>
        <end position="101"/>
    </location>
</feature>
<dbReference type="PANTHER" id="PTHR48071:SF24">
    <property type="entry name" value="DELETED IN MALIGNANT BRAIN TUMORS 1 PROTEIN-LIKE"/>
    <property type="match status" value="1"/>
</dbReference>
<evidence type="ECO:0000259" key="4">
    <source>
        <dbReference type="PROSITE" id="PS50287"/>
    </source>
</evidence>
<evidence type="ECO:0000256" key="3">
    <source>
        <dbReference type="PROSITE-ProRule" id="PRU00196"/>
    </source>
</evidence>
<dbReference type="FunFam" id="3.10.250.10:FF:000001">
    <property type="entry name" value="Lysyl oxidase 4 isoform X1"/>
    <property type="match status" value="1"/>
</dbReference>
<organism evidence="5 6">
    <name type="scientific">Coilia grayii</name>
    <name type="common">Gray's grenadier anchovy</name>
    <dbReference type="NCBI Taxonomy" id="363190"/>
    <lineage>
        <taxon>Eukaryota</taxon>
        <taxon>Metazoa</taxon>
        <taxon>Chordata</taxon>
        <taxon>Craniata</taxon>
        <taxon>Vertebrata</taxon>
        <taxon>Euteleostomi</taxon>
        <taxon>Actinopterygii</taxon>
        <taxon>Neopterygii</taxon>
        <taxon>Teleostei</taxon>
        <taxon>Clupei</taxon>
        <taxon>Clupeiformes</taxon>
        <taxon>Clupeoidei</taxon>
        <taxon>Engraulidae</taxon>
        <taxon>Coilinae</taxon>
        <taxon>Coilia</taxon>
    </lineage>
</organism>
<dbReference type="PRINTS" id="PR00258">
    <property type="entry name" value="SPERACTRCPTR"/>
</dbReference>